<dbReference type="EnsemblMetazoa" id="AALFPA23_004170.R4990">
    <property type="protein sequence ID" value="AALFPA23_004170.P4990"/>
    <property type="gene ID" value="AALFPA23_004170"/>
</dbReference>
<proteinExistence type="inferred from homology"/>
<comment type="similarity">
    <text evidence="10">Belongs to the insect chemoreceptor superfamily. Heteromeric odorant receptor channel (TC 1.A.69) family.</text>
</comment>
<evidence type="ECO:0000256" key="10">
    <source>
        <dbReference type="RuleBase" id="RU351113"/>
    </source>
</evidence>
<evidence type="ECO:0000256" key="3">
    <source>
        <dbReference type="ARBA" id="ARBA00022606"/>
    </source>
</evidence>
<evidence type="ECO:0000256" key="2">
    <source>
        <dbReference type="ARBA" id="ARBA00022475"/>
    </source>
</evidence>
<evidence type="ECO:0000313" key="12">
    <source>
        <dbReference type="Proteomes" id="UP000069940"/>
    </source>
</evidence>
<dbReference type="Pfam" id="PF02949">
    <property type="entry name" value="7tm_6"/>
    <property type="match status" value="1"/>
</dbReference>
<dbReference type="GeneID" id="109412473"/>
<sequence length="381" mass="43879">MEDEKFCLILKFVRRALSVSGSDIFEERWRPSAWTLFALSVTYAYPCFSLRFLINNYDHMSYEQLAECIALLITCLDAIFGIMEFLVNRNEWNNVMGEIHNRRFQYKSKRISELFNLYYDRNYQFCKALYSVYISSALSLLLNPVVFPDPLRYNLPLPCVIPYINPSEPYFYALNYIHQTVMIFVVQHGLIAQFGSLVTGIMSACCQIRALKIKLDELNEQIADPTVKPDAIREALGEIIYHHNCTKEFILLIQHKYGVVYLSMYMVCGGIVAMCLNVIAESIFSAATLLFMAGVFSIFVHCFFGNLLLIENDNLPDKIYALDWHKLDVSVQKSLKMLLENSQPDVLLHGILMPLNMSTFVSIMKAAFSYYSILSKKQDSK</sequence>
<keyword evidence="7 10" id="KW-0472">Membrane</keyword>
<dbReference type="PANTHER" id="PTHR21137:SF35">
    <property type="entry name" value="ODORANT RECEPTOR 19A-RELATED"/>
    <property type="match status" value="1"/>
</dbReference>
<keyword evidence="4 10" id="KW-0812">Transmembrane</keyword>
<keyword evidence="2" id="KW-1003">Cell membrane</keyword>
<keyword evidence="6 10" id="KW-1133">Transmembrane helix</keyword>
<evidence type="ECO:0000256" key="5">
    <source>
        <dbReference type="ARBA" id="ARBA00022725"/>
    </source>
</evidence>
<feature type="transmembrane region" description="Helical" evidence="10">
    <location>
        <begin position="286"/>
        <end position="309"/>
    </location>
</feature>
<evidence type="ECO:0000256" key="8">
    <source>
        <dbReference type="ARBA" id="ARBA00023170"/>
    </source>
</evidence>
<dbReference type="InterPro" id="IPR004117">
    <property type="entry name" value="7tm6_olfct_rcpt"/>
</dbReference>
<evidence type="ECO:0000256" key="7">
    <source>
        <dbReference type="ARBA" id="ARBA00023136"/>
    </source>
</evidence>
<dbReference type="PANTHER" id="PTHR21137">
    <property type="entry name" value="ODORANT RECEPTOR"/>
    <property type="match status" value="1"/>
</dbReference>
<feature type="transmembrane region" description="Helical" evidence="10">
    <location>
        <begin position="128"/>
        <end position="147"/>
    </location>
</feature>
<evidence type="ECO:0000313" key="11">
    <source>
        <dbReference type="EnsemblMetazoa" id="AALFPA23_004170.P4990"/>
    </source>
</evidence>
<evidence type="ECO:0000256" key="6">
    <source>
        <dbReference type="ARBA" id="ARBA00022989"/>
    </source>
</evidence>
<accession>A0ABM1XZ24</accession>
<keyword evidence="12" id="KW-1185">Reference proteome</keyword>
<feature type="transmembrane region" description="Helical" evidence="10">
    <location>
        <begin position="346"/>
        <end position="371"/>
    </location>
</feature>
<keyword evidence="9 10" id="KW-0807">Transducer</keyword>
<name>A0ABM1XZ24_AEDAL</name>
<keyword evidence="3 10" id="KW-0716">Sensory transduction</keyword>
<evidence type="ECO:0000256" key="4">
    <source>
        <dbReference type="ARBA" id="ARBA00022692"/>
    </source>
</evidence>
<reference evidence="11" key="2">
    <citation type="submission" date="2025-05" db="UniProtKB">
        <authorList>
            <consortium name="EnsemblMetazoa"/>
        </authorList>
    </citation>
    <scope>IDENTIFICATION</scope>
    <source>
        <strain evidence="11">Foshan</strain>
    </source>
</reference>
<comment type="subcellular location">
    <subcellularLocation>
        <location evidence="1 10">Cell membrane</location>
        <topology evidence="1 10">Multi-pass membrane protein</topology>
    </subcellularLocation>
</comment>
<evidence type="ECO:0000256" key="9">
    <source>
        <dbReference type="ARBA" id="ARBA00023224"/>
    </source>
</evidence>
<comment type="caution">
    <text evidence="10">Lacks conserved residue(s) required for the propagation of feature annotation.</text>
</comment>
<keyword evidence="8 10" id="KW-0675">Receptor</keyword>
<organism evidence="11 12">
    <name type="scientific">Aedes albopictus</name>
    <name type="common">Asian tiger mosquito</name>
    <name type="synonym">Stegomyia albopicta</name>
    <dbReference type="NCBI Taxonomy" id="7160"/>
    <lineage>
        <taxon>Eukaryota</taxon>
        <taxon>Metazoa</taxon>
        <taxon>Ecdysozoa</taxon>
        <taxon>Arthropoda</taxon>
        <taxon>Hexapoda</taxon>
        <taxon>Insecta</taxon>
        <taxon>Pterygota</taxon>
        <taxon>Neoptera</taxon>
        <taxon>Endopterygota</taxon>
        <taxon>Diptera</taxon>
        <taxon>Nematocera</taxon>
        <taxon>Culicoidea</taxon>
        <taxon>Culicidae</taxon>
        <taxon>Culicinae</taxon>
        <taxon>Aedini</taxon>
        <taxon>Aedes</taxon>
        <taxon>Stegomyia</taxon>
    </lineage>
</organism>
<keyword evidence="5 10" id="KW-0552">Olfaction</keyword>
<feature type="transmembrane region" description="Helical" evidence="10">
    <location>
        <begin position="33"/>
        <end position="53"/>
    </location>
</feature>
<dbReference type="RefSeq" id="XP_019541650.3">
    <property type="nucleotide sequence ID" value="XM_019686105.3"/>
</dbReference>
<reference evidence="12" key="1">
    <citation type="journal article" date="2015" name="Proc. Natl. Acad. Sci. U.S.A.">
        <title>Genome sequence of the Asian Tiger mosquito, Aedes albopictus, reveals insights into its biology, genetics, and evolution.</title>
        <authorList>
            <person name="Chen X.G."/>
            <person name="Jiang X."/>
            <person name="Gu J."/>
            <person name="Xu M."/>
            <person name="Wu Y."/>
            <person name="Deng Y."/>
            <person name="Zhang C."/>
            <person name="Bonizzoni M."/>
            <person name="Dermauw W."/>
            <person name="Vontas J."/>
            <person name="Armbruster P."/>
            <person name="Huang X."/>
            <person name="Yang Y."/>
            <person name="Zhang H."/>
            <person name="He W."/>
            <person name="Peng H."/>
            <person name="Liu Y."/>
            <person name="Wu K."/>
            <person name="Chen J."/>
            <person name="Lirakis M."/>
            <person name="Topalis P."/>
            <person name="Van Leeuwen T."/>
            <person name="Hall A.B."/>
            <person name="Jiang X."/>
            <person name="Thorpe C."/>
            <person name="Mueller R.L."/>
            <person name="Sun C."/>
            <person name="Waterhouse R.M."/>
            <person name="Yan G."/>
            <person name="Tu Z.J."/>
            <person name="Fang X."/>
            <person name="James A.A."/>
        </authorList>
    </citation>
    <scope>NUCLEOTIDE SEQUENCE [LARGE SCALE GENOMIC DNA]</scope>
    <source>
        <strain evidence="12">Foshan</strain>
    </source>
</reference>
<dbReference type="Proteomes" id="UP000069940">
    <property type="component" value="Unassembled WGS sequence"/>
</dbReference>
<feature type="transmembrane region" description="Helical" evidence="10">
    <location>
        <begin position="259"/>
        <end position="280"/>
    </location>
</feature>
<protein>
    <recommendedName>
        <fullName evidence="10">Odorant receptor</fullName>
    </recommendedName>
</protein>
<feature type="transmembrane region" description="Helical" evidence="10">
    <location>
        <begin position="65"/>
        <end position="87"/>
    </location>
</feature>
<evidence type="ECO:0000256" key="1">
    <source>
        <dbReference type="ARBA" id="ARBA00004651"/>
    </source>
</evidence>